<sequence>MQHQNAQPAAVPVAAAMIAALMLLVSGSVDAFSASPRLAAAAVRGRMAYGVMSIPHVDASCMVCDLNRPGLLSTADDMFYARHLEGKDISCSGEEGVLWEAAKADAVQHGFASPELYLQHIQECRKAFFHQKKLWDRDELYEIIAESLSASDESRMTMLIGGKSVGKTLLLKKIAADLNSNTQQLALVVDARRHGTDLAAGIVAAAYEQNQKGILWRLLALFEVSEKFAISAMQTTNPSVFKDIFERFRKPTAKEALDAFVEAAHNSEKTQKATRFGWLNNLVKRLRGKSAAEVQAQKKFPVLILDEANLLFSPDVPANKAVLELLVALSKQDELIKVLIVSSEHGFPFKLRDSLGFNLLNIDSVYHASEVPPKDMLKLLQTEWGMGVQLAQLFVGSYGGHILQSAIAFDRLRTQKGEFAAFLGAPIALTSAVADCLKAESLSEQFEGSLDLLRRLAVNGFVAISDNLDPRVEYICQTNVAGYVERLYSVPGLRKEAWVGVSDQGLVPTSQMVRMVIMRQLGSSNGTIVC</sequence>
<evidence type="ECO:0008006" key="3">
    <source>
        <dbReference type="Google" id="ProtNLM"/>
    </source>
</evidence>
<dbReference type="AlphaFoldDB" id="A0A7S4AZ83"/>
<name>A0A7S4AZ83_CHRCT</name>
<proteinExistence type="predicted"/>
<organism evidence="2">
    <name type="scientific">Chrysotila carterae</name>
    <name type="common">Marine alga</name>
    <name type="synonym">Syracosphaera carterae</name>
    <dbReference type="NCBI Taxonomy" id="13221"/>
    <lineage>
        <taxon>Eukaryota</taxon>
        <taxon>Haptista</taxon>
        <taxon>Haptophyta</taxon>
        <taxon>Prymnesiophyceae</taxon>
        <taxon>Isochrysidales</taxon>
        <taxon>Isochrysidaceae</taxon>
        <taxon>Chrysotila</taxon>
    </lineage>
</organism>
<evidence type="ECO:0000313" key="2">
    <source>
        <dbReference type="EMBL" id="CAE0748654.1"/>
    </source>
</evidence>
<evidence type="ECO:0000256" key="1">
    <source>
        <dbReference type="SAM" id="SignalP"/>
    </source>
</evidence>
<feature type="chain" id="PRO_5031510064" description="AAA+ ATPase domain-containing protein" evidence="1">
    <location>
        <begin position="32"/>
        <end position="530"/>
    </location>
</feature>
<protein>
    <recommendedName>
        <fullName evidence="3">AAA+ ATPase domain-containing protein</fullName>
    </recommendedName>
</protein>
<dbReference type="Gene3D" id="3.40.50.300">
    <property type="entry name" value="P-loop containing nucleotide triphosphate hydrolases"/>
    <property type="match status" value="1"/>
</dbReference>
<accession>A0A7S4AZ83</accession>
<feature type="signal peptide" evidence="1">
    <location>
        <begin position="1"/>
        <end position="31"/>
    </location>
</feature>
<keyword evidence="1" id="KW-0732">Signal</keyword>
<gene>
    <name evidence="2" type="ORF">PCAR00345_LOCUS1236</name>
</gene>
<dbReference type="SUPFAM" id="SSF52540">
    <property type="entry name" value="P-loop containing nucleoside triphosphate hydrolases"/>
    <property type="match status" value="1"/>
</dbReference>
<dbReference type="InterPro" id="IPR027417">
    <property type="entry name" value="P-loop_NTPase"/>
</dbReference>
<dbReference type="InterPro" id="IPR051667">
    <property type="entry name" value="Archaeal_ATPase_domain"/>
</dbReference>
<dbReference type="PANTHER" id="PTHR37096">
    <property type="entry name" value="YALI0E33429P"/>
    <property type="match status" value="1"/>
</dbReference>
<dbReference type="PANTHER" id="PTHR37096:SF1">
    <property type="entry name" value="AAA+ ATPASE DOMAIN-CONTAINING PROTEIN"/>
    <property type="match status" value="1"/>
</dbReference>
<reference evidence="2" key="1">
    <citation type="submission" date="2021-01" db="EMBL/GenBank/DDBJ databases">
        <authorList>
            <person name="Corre E."/>
            <person name="Pelletier E."/>
            <person name="Niang G."/>
            <person name="Scheremetjew M."/>
            <person name="Finn R."/>
            <person name="Kale V."/>
            <person name="Holt S."/>
            <person name="Cochrane G."/>
            <person name="Meng A."/>
            <person name="Brown T."/>
            <person name="Cohen L."/>
        </authorList>
    </citation>
    <scope>NUCLEOTIDE SEQUENCE</scope>
    <source>
        <strain evidence="2">CCMP645</strain>
    </source>
</reference>
<dbReference type="EMBL" id="HBIZ01002273">
    <property type="protein sequence ID" value="CAE0748654.1"/>
    <property type="molecule type" value="Transcribed_RNA"/>
</dbReference>